<dbReference type="CDD" id="cd12306">
    <property type="entry name" value="RRM_II_PABPs"/>
    <property type="match status" value="1"/>
</dbReference>
<organism evidence="5 6">
    <name type="scientific">Babesia microti (strain RI)</name>
    <dbReference type="NCBI Taxonomy" id="1133968"/>
    <lineage>
        <taxon>Eukaryota</taxon>
        <taxon>Sar</taxon>
        <taxon>Alveolata</taxon>
        <taxon>Apicomplexa</taxon>
        <taxon>Aconoidasida</taxon>
        <taxon>Piroplasmida</taxon>
        <taxon>Babesiidae</taxon>
        <taxon>Babesia</taxon>
    </lineage>
</organism>
<dbReference type="EMBL" id="FO082872">
    <property type="protein sequence ID" value="SJK86121.1"/>
    <property type="molecule type" value="Genomic_DNA"/>
</dbReference>
<dbReference type="Proteomes" id="UP000002899">
    <property type="component" value="Chromosome II"/>
</dbReference>
<dbReference type="PANTHER" id="PTHR23236:SF12">
    <property type="entry name" value="EUKARYOTIC INITIATION FACTOR 4B-RELATED"/>
    <property type="match status" value="1"/>
</dbReference>
<name>A0A1R4AAU8_BABMR</name>
<evidence type="ECO:0000313" key="5">
    <source>
        <dbReference type="EMBL" id="SJK86121.1"/>
    </source>
</evidence>
<dbReference type="InterPro" id="IPR000504">
    <property type="entry name" value="RRM_dom"/>
</dbReference>
<protein>
    <submittedName>
        <fullName evidence="5">Polyadenylate-binding protein 2</fullName>
    </submittedName>
</protein>
<reference evidence="5 6" key="3">
    <citation type="journal article" date="2016" name="Sci. Rep.">
        <title>Genome-wide diversity and gene expression profiling of Babesia microti isolates identify polymorphic genes that mediate host-pathogen interactions.</title>
        <authorList>
            <person name="Silva J.C."/>
            <person name="Cornillot E."/>
            <person name="McCracken C."/>
            <person name="Usmani-Brown S."/>
            <person name="Dwivedi A."/>
            <person name="Ifeonu O.O."/>
            <person name="Crabtree J."/>
            <person name="Gotia H.T."/>
            <person name="Virji A.Z."/>
            <person name="Reynes C."/>
            <person name="Colinge J."/>
            <person name="Kumar V."/>
            <person name="Lawres L."/>
            <person name="Pazzi J.E."/>
            <person name="Pablo J.V."/>
            <person name="Hung C."/>
            <person name="Brancato J."/>
            <person name="Kumari P."/>
            <person name="Orvis J."/>
            <person name="Tretina K."/>
            <person name="Chibucos M."/>
            <person name="Ott S."/>
            <person name="Sadzewicz L."/>
            <person name="Sengamalay N."/>
            <person name="Shetty A.C."/>
            <person name="Su Q."/>
            <person name="Tallon L."/>
            <person name="Fraser C.M."/>
            <person name="Frutos R."/>
            <person name="Molina D.M."/>
            <person name="Krause P.J."/>
            <person name="Ben Mamoun C."/>
        </authorList>
    </citation>
    <scope>NUCLEOTIDE SEQUENCE [LARGE SCALE GENOMIC DNA]</scope>
    <source>
        <strain evidence="5 6">RI</strain>
    </source>
</reference>
<reference evidence="5 6" key="1">
    <citation type="journal article" date="2012" name="Nucleic Acids Res.">
        <title>Sequencing of the smallest Apicomplexan genome from the human pathogen Babesia microti.</title>
        <authorList>
            <person name="Cornillot E."/>
            <person name="Hadj-Kaddour K."/>
            <person name="Dassouli A."/>
            <person name="Noel B."/>
            <person name="Ranwez V."/>
            <person name="Vacherie B."/>
            <person name="Augagneur Y."/>
            <person name="Bres V."/>
            <person name="Duclos A."/>
            <person name="Randazzo S."/>
            <person name="Carcy B."/>
            <person name="Debierre-Grockiego F."/>
            <person name="Delbecq S."/>
            <person name="Moubri-Menage K."/>
            <person name="Shams-Eldin H."/>
            <person name="Usmani-Brown S."/>
            <person name="Bringaud F."/>
            <person name="Wincker P."/>
            <person name="Vivares C.P."/>
            <person name="Schwarz R.T."/>
            <person name="Schetters T.P."/>
            <person name="Krause P.J."/>
            <person name="Gorenflot A."/>
            <person name="Berry V."/>
            <person name="Barbe V."/>
            <person name="Ben Mamoun C."/>
        </authorList>
    </citation>
    <scope>NUCLEOTIDE SEQUENCE [LARGE SCALE GENOMIC DNA]</scope>
    <source>
        <strain evidence="5 6">RI</strain>
    </source>
</reference>
<proteinExistence type="predicted"/>
<dbReference type="Gene3D" id="3.30.70.330">
    <property type="match status" value="1"/>
</dbReference>
<evidence type="ECO:0000256" key="1">
    <source>
        <dbReference type="ARBA" id="ARBA00022884"/>
    </source>
</evidence>
<feature type="domain" description="RRM" evidence="4">
    <location>
        <begin position="41"/>
        <end position="118"/>
    </location>
</feature>
<accession>A0A1R4AAU8</accession>
<feature type="compositionally biased region" description="Basic and acidic residues" evidence="3">
    <location>
        <begin position="26"/>
        <end position="39"/>
    </location>
</feature>
<feature type="region of interest" description="Disordered" evidence="3">
    <location>
        <begin position="117"/>
        <end position="161"/>
    </location>
</feature>
<dbReference type="AlphaFoldDB" id="A0A1R4AAU8"/>
<evidence type="ECO:0000259" key="4">
    <source>
        <dbReference type="PROSITE" id="PS50102"/>
    </source>
</evidence>
<dbReference type="KEGG" id="bmic:BMR1_02g03605"/>
<dbReference type="InterPro" id="IPR012677">
    <property type="entry name" value="Nucleotide-bd_a/b_plait_sf"/>
</dbReference>
<evidence type="ECO:0000313" key="6">
    <source>
        <dbReference type="Proteomes" id="UP000002899"/>
    </source>
</evidence>
<keyword evidence="1 2" id="KW-0694">RNA-binding</keyword>
<evidence type="ECO:0000256" key="3">
    <source>
        <dbReference type="SAM" id="MobiDB-lite"/>
    </source>
</evidence>
<feature type="compositionally biased region" description="Basic residues" evidence="3">
    <location>
        <begin position="128"/>
        <end position="148"/>
    </location>
</feature>
<dbReference type="VEuPathDB" id="PiroplasmaDB:BMR1_02g03605"/>
<dbReference type="PROSITE" id="PS50102">
    <property type="entry name" value="RRM"/>
    <property type="match status" value="1"/>
</dbReference>
<dbReference type="GeneID" id="24424503"/>
<keyword evidence="6" id="KW-1185">Reference proteome</keyword>
<dbReference type="RefSeq" id="XP_021338315.1">
    <property type="nucleotide sequence ID" value="XM_021481705.1"/>
</dbReference>
<dbReference type="SUPFAM" id="SSF54928">
    <property type="entry name" value="RNA-binding domain, RBD"/>
    <property type="match status" value="1"/>
</dbReference>
<dbReference type="PANTHER" id="PTHR23236">
    <property type="entry name" value="EUKARYOTIC TRANSLATION INITIATION FACTOR 4B/4H"/>
    <property type="match status" value="1"/>
</dbReference>
<feature type="region of interest" description="Disordered" evidence="3">
    <location>
        <begin position="20"/>
        <end position="39"/>
    </location>
</feature>
<dbReference type="InterPro" id="IPR035979">
    <property type="entry name" value="RBD_domain_sf"/>
</dbReference>
<dbReference type="GO" id="GO:0008143">
    <property type="term" value="F:poly(A) binding"/>
    <property type="evidence" value="ECO:0007669"/>
    <property type="project" value="TreeGrafter"/>
</dbReference>
<reference evidence="5 6" key="2">
    <citation type="journal article" date="2013" name="PLoS ONE">
        <title>Whole genome mapping and re-organization of the nuclear and mitochondrial genomes of Babesia microti isolates.</title>
        <authorList>
            <person name="Cornillot E."/>
            <person name="Dassouli A."/>
            <person name="Garg A."/>
            <person name="Pachikara N."/>
            <person name="Randazzo S."/>
            <person name="Depoix D."/>
            <person name="Carcy B."/>
            <person name="Delbecq S."/>
            <person name="Frutos R."/>
            <person name="Silva J.C."/>
            <person name="Sutton R."/>
            <person name="Krause P.J."/>
            <person name="Mamoun C.B."/>
        </authorList>
    </citation>
    <scope>NUCLEOTIDE SEQUENCE [LARGE SCALE GENOMIC DNA]</scope>
    <source>
        <strain evidence="5 6">RI</strain>
    </source>
</reference>
<gene>
    <name evidence="5" type="ORF">BMR1_02g03605</name>
</gene>
<dbReference type="SMART" id="SM00360">
    <property type="entry name" value="RRM"/>
    <property type="match status" value="1"/>
</dbReference>
<sequence length="161" mass="18731">MDESVYDNLDDEFDELQRLQNETLDSTDRTNDTSQDDVDRRSVYVGNVEYSATPQNLQEYFKSCGQINRITIMVDKWTGHPKGYAYIEFAQEESVENALLLNETLFKERLIKVTSKRKNIPGMSRSKPPGRGRGRGFFRPHYKSRGRQNKPYGSRSYGKPY</sequence>
<dbReference type="OrthoDB" id="4726at2759"/>
<evidence type="ECO:0000256" key="2">
    <source>
        <dbReference type="PROSITE-ProRule" id="PRU00176"/>
    </source>
</evidence>
<dbReference type="Pfam" id="PF00076">
    <property type="entry name" value="RRM_1"/>
    <property type="match status" value="1"/>
</dbReference>